<name>A0A0E9W542_ANGAN</name>
<organism evidence="1">
    <name type="scientific">Anguilla anguilla</name>
    <name type="common">European freshwater eel</name>
    <name type="synonym">Muraena anguilla</name>
    <dbReference type="NCBI Taxonomy" id="7936"/>
    <lineage>
        <taxon>Eukaryota</taxon>
        <taxon>Metazoa</taxon>
        <taxon>Chordata</taxon>
        <taxon>Craniata</taxon>
        <taxon>Vertebrata</taxon>
        <taxon>Euteleostomi</taxon>
        <taxon>Actinopterygii</taxon>
        <taxon>Neopterygii</taxon>
        <taxon>Teleostei</taxon>
        <taxon>Anguilliformes</taxon>
        <taxon>Anguillidae</taxon>
        <taxon>Anguilla</taxon>
    </lineage>
</organism>
<dbReference type="EMBL" id="GBXM01023098">
    <property type="protein sequence ID" value="JAH85479.1"/>
    <property type="molecule type" value="Transcribed_RNA"/>
</dbReference>
<reference evidence="1" key="2">
    <citation type="journal article" date="2015" name="Fish Shellfish Immunol.">
        <title>Early steps in the European eel (Anguilla anguilla)-Vibrio vulnificus interaction in the gills: Role of the RtxA13 toxin.</title>
        <authorList>
            <person name="Callol A."/>
            <person name="Pajuelo D."/>
            <person name="Ebbesson L."/>
            <person name="Teles M."/>
            <person name="MacKenzie S."/>
            <person name="Amaro C."/>
        </authorList>
    </citation>
    <scope>NUCLEOTIDE SEQUENCE</scope>
</reference>
<dbReference type="AlphaFoldDB" id="A0A0E9W542"/>
<reference evidence="1" key="1">
    <citation type="submission" date="2014-11" db="EMBL/GenBank/DDBJ databases">
        <authorList>
            <person name="Amaro Gonzalez C."/>
        </authorList>
    </citation>
    <scope>NUCLEOTIDE SEQUENCE</scope>
</reference>
<proteinExistence type="predicted"/>
<sequence length="43" mass="4868">MKKKESLVTVIGLFFVFRNGNISAGYRNQNLNKNSSVQSKFDS</sequence>
<protein>
    <submittedName>
        <fullName evidence="1">Uncharacterized protein</fullName>
    </submittedName>
</protein>
<evidence type="ECO:0000313" key="1">
    <source>
        <dbReference type="EMBL" id="JAH85479.1"/>
    </source>
</evidence>
<accession>A0A0E9W542</accession>